<reference evidence="2" key="1">
    <citation type="journal article" date="2020" name="mSystems">
        <title>Genome- and Community-Level Interaction Insights into Carbon Utilization and Element Cycling Functions of Hydrothermarchaeota in Hydrothermal Sediment.</title>
        <authorList>
            <person name="Zhou Z."/>
            <person name="Liu Y."/>
            <person name="Xu W."/>
            <person name="Pan J."/>
            <person name="Luo Z.H."/>
            <person name="Li M."/>
        </authorList>
    </citation>
    <scope>NUCLEOTIDE SEQUENCE [LARGE SCALE GENOMIC DNA]</scope>
    <source>
        <strain evidence="2">HyVt-365</strain>
    </source>
</reference>
<protein>
    <submittedName>
        <fullName evidence="2">Uncharacterized protein</fullName>
    </submittedName>
</protein>
<evidence type="ECO:0000256" key="1">
    <source>
        <dbReference type="SAM" id="Coils"/>
    </source>
</evidence>
<organism evidence="2">
    <name type="scientific">candidate division WWE3 bacterium</name>
    <dbReference type="NCBI Taxonomy" id="2053526"/>
    <lineage>
        <taxon>Bacteria</taxon>
        <taxon>Katanobacteria</taxon>
    </lineage>
</organism>
<keyword evidence="1" id="KW-0175">Coiled coil</keyword>
<dbReference type="AlphaFoldDB" id="A0A7C1NSZ8"/>
<evidence type="ECO:0000313" key="2">
    <source>
        <dbReference type="EMBL" id="HEB13905.1"/>
    </source>
</evidence>
<dbReference type="EMBL" id="DRHH01000026">
    <property type="protein sequence ID" value="HEB13905.1"/>
    <property type="molecule type" value="Genomic_DNA"/>
</dbReference>
<accession>A0A7C1NSZ8</accession>
<feature type="coiled-coil region" evidence="1">
    <location>
        <begin position="30"/>
        <end position="57"/>
    </location>
</feature>
<gene>
    <name evidence="2" type="ORF">ENI09_00630</name>
</gene>
<name>A0A7C1NSZ8_UNCKA</name>
<dbReference type="Proteomes" id="UP000885744">
    <property type="component" value="Unassembled WGS sequence"/>
</dbReference>
<proteinExistence type="predicted"/>
<sequence>MKKIFAVLFFATIVAQVVLTNSLVTKGRRMDELAAEKEVLQSRLLKLDNQIAQASSLSSIREKAKEMGMRPGKLKYLPPQPVALKR</sequence>
<comment type="caution">
    <text evidence="2">The sequence shown here is derived from an EMBL/GenBank/DDBJ whole genome shotgun (WGS) entry which is preliminary data.</text>
</comment>